<protein>
    <recommendedName>
        <fullName evidence="3">DUF3047 domain-containing protein</fullName>
    </recommendedName>
</protein>
<gene>
    <name evidence="1" type="ORF">HPT29_003925</name>
</gene>
<organism evidence="1 2">
    <name type="scientific">Microvirga terrae</name>
    <dbReference type="NCBI Taxonomy" id="2740529"/>
    <lineage>
        <taxon>Bacteria</taxon>
        <taxon>Pseudomonadati</taxon>
        <taxon>Pseudomonadota</taxon>
        <taxon>Alphaproteobacteria</taxon>
        <taxon>Hyphomicrobiales</taxon>
        <taxon>Methylobacteriaceae</taxon>
        <taxon>Microvirga</taxon>
    </lineage>
</organism>
<accession>A0ABY5RTS9</accession>
<reference evidence="1" key="1">
    <citation type="submission" date="2022-08" db="EMBL/GenBank/DDBJ databases">
        <title>Microvirga terrae sp. nov., isolated from soil.</title>
        <authorList>
            <person name="Kim K.H."/>
            <person name="Seo Y.L."/>
            <person name="Kim J.M."/>
            <person name="Lee J.K."/>
            <person name="Han D.M."/>
            <person name="Jeon C.O."/>
        </authorList>
    </citation>
    <scope>NUCLEOTIDE SEQUENCE</scope>
    <source>
        <strain evidence="1">R24</strain>
    </source>
</reference>
<dbReference type="EMBL" id="CP102845">
    <property type="protein sequence ID" value="UVF20309.1"/>
    <property type="molecule type" value="Genomic_DNA"/>
</dbReference>
<name>A0ABY5RTS9_9HYPH</name>
<evidence type="ECO:0000313" key="2">
    <source>
        <dbReference type="Proteomes" id="UP001017257"/>
    </source>
</evidence>
<evidence type="ECO:0008006" key="3">
    <source>
        <dbReference type="Google" id="ProtNLM"/>
    </source>
</evidence>
<proteinExistence type="predicted"/>
<sequence>MFNAFHRTTVLVLAGTLGLVVPDLSALSATDSLRTWNYALQTDQSGLPYRALAQVRGGEGSSLWFSCTRVAAEEGEPLQVAMAATVTQRAYLGPSDARGRSTVYWLDDRPPEVAPWIYRDRYGQLRGESEVMGLVASLATAQTLIVELANYRLEPMSVTFALVPDETKAVAERFAKDCRTIATAQD</sequence>
<keyword evidence="2" id="KW-1185">Reference proteome</keyword>
<dbReference type="RefSeq" id="WP_173950088.1">
    <property type="nucleotide sequence ID" value="NZ_CP102845.1"/>
</dbReference>
<evidence type="ECO:0000313" key="1">
    <source>
        <dbReference type="EMBL" id="UVF20309.1"/>
    </source>
</evidence>
<dbReference type="Proteomes" id="UP001017257">
    <property type="component" value="Chromosome"/>
</dbReference>